<evidence type="ECO:0000313" key="3">
    <source>
        <dbReference type="Proteomes" id="UP001220962"/>
    </source>
</evidence>
<organism evidence="2 3">
    <name type="scientific">Paenibacillus urinalis</name>
    <dbReference type="NCBI Taxonomy" id="521520"/>
    <lineage>
        <taxon>Bacteria</taxon>
        <taxon>Bacillati</taxon>
        <taxon>Bacillota</taxon>
        <taxon>Bacilli</taxon>
        <taxon>Bacillales</taxon>
        <taxon>Paenibacillaceae</taxon>
        <taxon>Paenibacillus</taxon>
    </lineage>
</organism>
<dbReference type="Pfam" id="PF13527">
    <property type="entry name" value="Acetyltransf_9"/>
    <property type="match status" value="1"/>
</dbReference>
<dbReference type="AlphaFoldDB" id="A0AAX3MVB8"/>
<gene>
    <name evidence="2" type="ORF">PUW23_17945</name>
</gene>
<dbReference type="PROSITE" id="PS51186">
    <property type="entry name" value="GNAT"/>
    <property type="match status" value="1"/>
</dbReference>
<sequence length="321" mass="36167">MNWTIRQEYPSDYYAITELHALTFSYSYGMGEAVLVNILRARSTFDPELSLVCELDGQIIGHILFTPQPIRIQGSTYQGLILSPLAVHPNYQKQGIGSALIEAGHHRALHKNFALSVVLGHPHYYVRFGYQGKAWMDEQVHIPLESIYTDRIAVVRERRIELGDIPSFSLMWEHLHASSPLALIPGSSIQDWISPGAGTISTALLIDEELHGYIRYSSTDPEKISFIVAQDSHSLLLIANYFKQKLNPLTASHLSLPLPATSYLLERFGTTFDVNISTYAEYMVKILEGPHHSKLHHHFTAFEDGSIPRGSIIWPVEFDVC</sequence>
<accession>A0AAX3MVB8</accession>
<dbReference type="Proteomes" id="UP001220962">
    <property type="component" value="Chromosome"/>
</dbReference>
<dbReference type="SUPFAM" id="SSF55729">
    <property type="entry name" value="Acyl-CoA N-acyltransferases (Nat)"/>
    <property type="match status" value="1"/>
</dbReference>
<dbReference type="InterPro" id="IPR016181">
    <property type="entry name" value="Acyl_CoA_acyltransferase"/>
</dbReference>
<feature type="domain" description="N-acetyltransferase" evidence="1">
    <location>
        <begin position="3"/>
        <end position="161"/>
    </location>
</feature>
<reference evidence="2" key="1">
    <citation type="submission" date="2023-02" db="EMBL/GenBank/DDBJ databases">
        <title>Pathogen: clinical or host-associated sample.</title>
        <authorList>
            <person name="Hergert J."/>
            <person name="Casey R."/>
            <person name="Wagner J."/>
            <person name="Young E.L."/>
            <person name="Oakeson K.F."/>
        </authorList>
    </citation>
    <scope>NUCLEOTIDE SEQUENCE</scope>
    <source>
        <strain evidence="2">2022CK-00830</strain>
    </source>
</reference>
<evidence type="ECO:0000313" key="2">
    <source>
        <dbReference type="EMBL" id="WDH81401.1"/>
    </source>
</evidence>
<dbReference type="InterPro" id="IPR000182">
    <property type="entry name" value="GNAT_dom"/>
</dbReference>
<dbReference type="CDD" id="cd04301">
    <property type="entry name" value="NAT_SF"/>
    <property type="match status" value="1"/>
</dbReference>
<name>A0AAX3MVB8_9BACL</name>
<dbReference type="GO" id="GO:0016747">
    <property type="term" value="F:acyltransferase activity, transferring groups other than amino-acyl groups"/>
    <property type="evidence" value="ECO:0007669"/>
    <property type="project" value="InterPro"/>
</dbReference>
<dbReference type="Gene3D" id="3.40.630.30">
    <property type="match status" value="1"/>
</dbReference>
<proteinExistence type="predicted"/>
<evidence type="ECO:0000259" key="1">
    <source>
        <dbReference type="PROSITE" id="PS51186"/>
    </source>
</evidence>
<dbReference type="EMBL" id="CP118101">
    <property type="protein sequence ID" value="WDH81401.1"/>
    <property type="molecule type" value="Genomic_DNA"/>
</dbReference>
<protein>
    <submittedName>
        <fullName evidence="2">N-acetyltransferase</fullName>
    </submittedName>
</protein>
<dbReference type="RefSeq" id="WP_274358911.1">
    <property type="nucleotide sequence ID" value="NZ_CP118101.1"/>
</dbReference>